<proteinExistence type="predicted"/>
<dbReference type="Proteomes" id="UP000518300">
    <property type="component" value="Unassembled WGS sequence"/>
</dbReference>
<organism evidence="1 2">
    <name type="scientific">Pyxidicoccus fallax</name>
    <dbReference type="NCBI Taxonomy" id="394095"/>
    <lineage>
        <taxon>Bacteria</taxon>
        <taxon>Pseudomonadati</taxon>
        <taxon>Myxococcota</taxon>
        <taxon>Myxococcia</taxon>
        <taxon>Myxococcales</taxon>
        <taxon>Cystobacterineae</taxon>
        <taxon>Myxococcaceae</taxon>
        <taxon>Pyxidicoccus</taxon>
    </lineage>
</organism>
<evidence type="ECO:0000313" key="2">
    <source>
        <dbReference type="Proteomes" id="UP000518300"/>
    </source>
</evidence>
<dbReference type="AlphaFoldDB" id="A0A848L901"/>
<comment type="caution">
    <text evidence="1">The sequence shown here is derived from an EMBL/GenBank/DDBJ whole genome shotgun (WGS) entry which is preliminary data.</text>
</comment>
<sequence>MAVGCGDVRVPETSPAVAPVLTEHRPSQALAATKSVGEDCTQAGASECTSGVCLHVRPQRESGYVCSQRCVSSAECPPQWRCSQIYPGPNNQMCVPPAS</sequence>
<evidence type="ECO:0000313" key="1">
    <source>
        <dbReference type="EMBL" id="NMO14732.1"/>
    </source>
</evidence>
<gene>
    <name evidence="1" type="ORF">HG543_07645</name>
</gene>
<dbReference type="EMBL" id="JABBJJ010000024">
    <property type="protein sequence ID" value="NMO14732.1"/>
    <property type="molecule type" value="Genomic_DNA"/>
</dbReference>
<keyword evidence="2" id="KW-1185">Reference proteome</keyword>
<reference evidence="1 2" key="1">
    <citation type="submission" date="2020-04" db="EMBL/GenBank/DDBJ databases">
        <title>Draft genome of Pyxidicoccus fallax type strain.</title>
        <authorList>
            <person name="Whitworth D.E."/>
        </authorList>
    </citation>
    <scope>NUCLEOTIDE SEQUENCE [LARGE SCALE GENOMIC DNA]</scope>
    <source>
        <strain evidence="1 2">DSM 14698</strain>
    </source>
</reference>
<dbReference type="RefSeq" id="WP_169344027.1">
    <property type="nucleotide sequence ID" value="NZ_JABBJJ010000024.1"/>
</dbReference>
<protein>
    <submittedName>
        <fullName evidence="1">Uncharacterized protein</fullName>
    </submittedName>
</protein>
<name>A0A848L901_9BACT</name>
<accession>A0A848L901</accession>